<evidence type="ECO:0000256" key="1">
    <source>
        <dbReference type="ARBA" id="ARBA00004141"/>
    </source>
</evidence>
<dbReference type="InterPro" id="IPR011701">
    <property type="entry name" value="MFS"/>
</dbReference>
<dbReference type="InterPro" id="IPR036259">
    <property type="entry name" value="MFS_trans_sf"/>
</dbReference>
<dbReference type="EMBL" id="SOSA01000411">
    <property type="protein sequence ID" value="THC91473.1"/>
    <property type="molecule type" value="Genomic_DNA"/>
</dbReference>
<comment type="subcellular location">
    <subcellularLocation>
        <location evidence="1">Membrane</location>
        <topology evidence="1">Multi-pass membrane protein</topology>
    </subcellularLocation>
</comment>
<gene>
    <name evidence="9" type="ORF">EYZ11_009056</name>
</gene>
<dbReference type="PROSITE" id="PS50850">
    <property type="entry name" value="MFS"/>
    <property type="match status" value="1"/>
</dbReference>
<dbReference type="PANTHER" id="PTHR23506">
    <property type="entry name" value="GH10249P"/>
    <property type="match status" value="1"/>
</dbReference>
<dbReference type="AlphaFoldDB" id="A0A4S3J8U1"/>
<organism evidence="9 10">
    <name type="scientific">Aspergillus tanneri</name>
    <dbReference type="NCBI Taxonomy" id="1220188"/>
    <lineage>
        <taxon>Eukaryota</taxon>
        <taxon>Fungi</taxon>
        <taxon>Dikarya</taxon>
        <taxon>Ascomycota</taxon>
        <taxon>Pezizomycotina</taxon>
        <taxon>Eurotiomycetes</taxon>
        <taxon>Eurotiomycetidae</taxon>
        <taxon>Eurotiales</taxon>
        <taxon>Aspergillaceae</taxon>
        <taxon>Aspergillus</taxon>
        <taxon>Aspergillus subgen. Circumdati</taxon>
    </lineage>
</organism>
<dbReference type="Proteomes" id="UP000308092">
    <property type="component" value="Unassembled WGS sequence"/>
</dbReference>
<sequence>METRQPIGYRWRSSKFFILATVGLALFAETFLYGFLVPILAHMLEVRLGIDPSETQKYTTTLLSIHGLLTVLVAPVVAHFADKTPNRKVPLLMALTLCLVGTILVAWTPSVWALFLGRYLQAVGGSATWIVCFAILLDCTAAENLGKITGITMTFVTAGIISGPTVAGVLLELFGYWATWSVPMIILVLDIIAPLLMIQTRDLPSTSTKTDTPSPLNGDETITDETTALLSDNTSPPPKPDAVDPVDRDTPSPRKGFHRIILSDYAPTPSTGYIRLGKHGYRINVFLSSTPVFLSCRFIGYAP</sequence>
<name>A0A4S3J8U1_9EURO</name>
<dbReference type="VEuPathDB" id="FungiDB:EYZ11_009056"/>
<accession>A0A4S3J8U1</accession>
<feature type="transmembrane region" description="Helical" evidence="7">
    <location>
        <begin position="61"/>
        <end position="80"/>
    </location>
</feature>
<evidence type="ECO:0000256" key="2">
    <source>
        <dbReference type="ARBA" id="ARBA00022448"/>
    </source>
</evidence>
<feature type="domain" description="Major facilitator superfamily (MFS) profile" evidence="8">
    <location>
        <begin position="18"/>
        <end position="303"/>
    </location>
</feature>
<feature type="region of interest" description="Disordered" evidence="6">
    <location>
        <begin position="228"/>
        <end position="254"/>
    </location>
</feature>
<feature type="compositionally biased region" description="Basic and acidic residues" evidence="6">
    <location>
        <begin position="241"/>
        <end position="252"/>
    </location>
</feature>
<keyword evidence="5 7" id="KW-0472">Membrane</keyword>
<dbReference type="PANTHER" id="PTHR23506:SF35">
    <property type="entry name" value="MAJOR FACILITATOR SUPERFAMILY (MFS) PROFILE DOMAIN-CONTAINING PROTEIN-RELATED"/>
    <property type="match status" value="1"/>
</dbReference>
<evidence type="ECO:0000259" key="8">
    <source>
        <dbReference type="PROSITE" id="PS50850"/>
    </source>
</evidence>
<feature type="transmembrane region" description="Helical" evidence="7">
    <location>
        <begin position="92"/>
        <end position="113"/>
    </location>
</feature>
<keyword evidence="10" id="KW-1185">Reference proteome</keyword>
<keyword evidence="3 7" id="KW-0812">Transmembrane</keyword>
<keyword evidence="4 7" id="KW-1133">Transmembrane helix</keyword>
<feature type="transmembrane region" description="Helical" evidence="7">
    <location>
        <begin position="16"/>
        <end position="41"/>
    </location>
</feature>
<dbReference type="GO" id="GO:0022857">
    <property type="term" value="F:transmembrane transporter activity"/>
    <property type="evidence" value="ECO:0007669"/>
    <property type="project" value="InterPro"/>
</dbReference>
<proteinExistence type="predicted"/>
<dbReference type="InterPro" id="IPR020846">
    <property type="entry name" value="MFS_dom"/>
</dbReference>
<dbReference type="SUPFAM" id="SSF103473">
    <property type="entry name" value="MFS general substrate transporter"/>
    <property type="match status" value="1"/>
</dbReference>
<comment type="caution">
    <text evidence="9">The sequence shown here is derived from an EMBL/GenBank/DDBJ whole genome shotgun (WGS) entry which is preliminary data.</text>
</comment>
<feature type="transmembrane region" description="Helical" evidence="7">
    <location>
        <begin position="177"/>
        <end position="198"/>
    </location>
</feature>
<evidence type="ECO:0000256" key="3">
    <source>
        <dbReference type="ARBA" id="ARBA00022692"/>
    </source>
</evidence>
<dbReference type="Gene3D" id="1.20.1250.20">
    <property type="entry name" value="MFS general substrate transporter like domains"/>
    <property type="match status" value="1"/>
</dbReference>
<dbReference type="STRING" id="1220188.A0A4S3J8U1"/>
<protein>
    <recommendedName>
        <fullName evidence="8">Major facilitator superfamily (MFS) profile domain-containing protein</fullName>
    </recommendedName>
</protein>
<reference evidence="9 10" key="1">
    <citation type="submission" date="2019-03" db="EMBL/GenBank/DDBJ databases">
        <title>The genome sequence of a newly discovered highly antifungal drug resistant Aspergillus species, Aspergillus tanneri NIH 1004.</title>
        <authorList>
            <person name="Mounaud S."/>
            <person name="Singh I."/>
            <person name="Joardar V."/>
            <person name="Pakala S."/>
            <person name="Pakala S."/>
            <person name="Venepally P."/>
            <person name="Hoover J."/>
            <person name="Nierman W."/>
            <person name="Chung J."/>
            <person name="Losada L."/>
        </authorList>
    </citation>
    <scope>NUCLEOTIDE SEQUENCE [LARGE SCALE GENOMIC DNA]</scope>
    <source>
        <strain evidence="9 10">NIH1004</strain>
    </source>
</reference>
<evidence type="ECO:0000256" key="7">
    <source>
        <dbReference type="SAM" id="Phobius"/>
    </source>
</evidence>
<evidence type="ECO:0000313" key="10">
    <source>
        <dbReference type="Proteomes" id="UP000308092"/>
    </source>
</evidence>
<evidence type="ECO:0000256" key="4">
    <source>
        <dbReference type="ARBA" id="ARBA00022989"/>
    </source>
</evidence>
<dbReference type="Pfam" id="PF07690">
    <property type="entry name" value="MFS_1"/>
    <property type="match status" value="1"/>
</dbReference>
<evidence type="ECO:0000256" key="6">
    <source>
        <dbReference type="SAM" id="MobiDB-lite"/>
    </source>
</evidence>
<evidence type="ECO:0000313" key="9">
    <source>
        <dbReference type="EMBL" id="THC91473.1"/>
    </source>
</evidence>
<feature type="transmembrane region" description="Helical" evidence="7">
    <location>
        <begin position="119"/>
        <end position="137"/>
    </location>
</feature>
<evidence type="ECO:0000256" key="5">
    <source>
        <dbReference type="ARBA" id="ARBA00023136"/>
    </source>
</evidence>
<feature type="transmembrane region" description="Helical" evidence="7">
    <location>
        <begin position="149"/>
        <end position="171"/>
    </location>
</feature>
<keyword evidence="2" id="KW-0813">Transport</keyword>
<dbReference type="GO" id="GO:0016020">
    <property type="term" value="C:membrane"/>
    <property type="evidence" value="ECO:0007669"/>
    <property type="project" value="UniProtKB-SubCell"/>
</dbReference>
<dbReference type="InterPro" id="IPR050930">
    <property type="entry name" value="MFS_Vesicular_Transporter"/>
</dbReference>